<feature type="compositionally biased region" description="Basic and acidic residues" evidence="1">
    <location>
        <begin position="1"/>
        <end position="13"/>
    </location>
</feature>
<feature type="non-terminal residue" evidence="2">
    <location>
        <position position="446"/>
    </location>
</feature>
<feature type="compositionally biased region" description="Low complexity" evidence="1">
    <location>
        <begin position="385"/>
        <end position="394"/>
    </location>
</feature>
<feature type="compositionally biased region" description="Basic and acidic residues" evidence="1">
    <location>
        <begin position="131"/>
        <end position="151"/>
    </location>
</feature>
<dbReference type="GO" id="GO:0004591">
    <property type="term" value="F:oxoglutarate dehydrogenase (succinyl-transferring) activity"/>
    <property type="evidence" value="ECO:0007669"/>
    <property type="project" value="UniProtKB-EC"/>
</dbReference>
<keyword evidence="2" id="KW-0560">Oxidoreductase</keyword>
<feature type="compositionally biased region" description="Basic residues" evidence="1">
    <location>
        <begin position="22"/>
        <end position="36"/>
    </location>
</feature>
<feature type="compositionally biased region" description="Low complexity" evidence="1">
    <location>
        <begin position="69"/>
        <end position="78"/>
    </location>
</feature>
<feature type="compositionally biased region" description="Basic and acidic residues" evidence="1">
    <location>
        <begin position="319"/>
        <end position="343"/>
    </location>
</feature>
<feature type="compositionally biased region" description="Low complexity" evidence="1">
    <location>
        <begin position="100"/>
        <end position="113"/>
    </location>
</feature>
<accession>A0A6J4RA93</accession>
<gene>
    <name evidence="2" type="ORF">AVDCRST_MAG65-548</name>
</gene>
<dbReference type="EC" id="1.2.4.2" evidence="2"/>
<feature type="non-terminal residue" evidence="2">
    <location>
        <position position="1"/>
    </location>
</feature>
<evidence type="ECO:0000256" key="1">
    <source>
        <dbReference type="SAM" id="MobiDB-lite"/>
    </source>
</evidence>
<proteinExistence type="predicted"/>
<dbReference type="AlphaFoldDB" id="A0A6J4RA93"/>
<protein>
    <submittedName>
        <fullName evidence="2">2-oxoglutarate dehydrogenase E1 component</fullName>
        <ecNumber evidence="2">1.2.4.2</ecNumber>
    </submittedName>
</protein>
<evidence type="ECO:0000313" key="2">
    <source>
        <dbReference type="EMBL" id="CAA9468571.1"/>
    </source>
</evidence>
<feature type="region of interest" description="Disordered" evidence="1">
    <location>
        <begin position="1"/>
        <end position="152"/>
    </location>
</feature>
<feature type="compositionally biased region" description="Basic and acidic residues" evidence="1">
    <location>
        <begin position="406"/>
        <end position="424"/>
    </location>
</feature>
<name>A0A6J4RA93_9ACTN</name>
<reference evidence="2" key="1">
    <citation type="submission" date="2020-02" db="EMBL/GenBank/DDBJ databases">
        <authorList>
            <person name="Meier V. D."/>
        </authorList>
    </citation>
    <scope>NUCLEOTIDE SEQUENCE</scope>
    <source>
        <strain evidence="2">AVDCRST_MAG65</strain>
    </source>
</reference>
<feature type="region of interest" description="Disordered" evidence="1">
    <location>
        <begin position="254"/>
        <end position="290"/>
    </location>
</feature>
<feature type="region of interest" description="Disordered" evidence="1">
    <location>
        <begin position="302"/>
        <end position="446"/>
    </location>
</feature>
<organism evidence="2">
    <name type="scientific">uncultured Solirubrobacteraceae bacterium</name>
    <dbReference type="NCBI Taxonomy" id="1162706"/>
    <lineage>
        <taxon>Bacteria</taxon>
        <taxon>Bacillati</taxon>
        <taxon>Actinomycetota</taxon>
        <taxon>Thermoleophilia</taxon>
        <taxon>Solirubrobacterales</taxon>
        <taxon>Solirubrobacteraceae</taxon>
        <taxon>environmental samples</taxon>
    </lineage>
</organism>
<dbReference type="EMBL" id="CADCVL010000092">
    <property type="protein sequence ID" value="CAA9468571.1"/>
    <property type="molecule type" value="Genomic_DNA"/>
</dbReference>
<feature type="compositionally biased region" description="Basic and acidic residues" evidence="1">
    <location>
        <begin position="265"/>
        <end position="277"/>
    </location>
</feature>
<sequence length="446" mass="47331">RRHRPPDLGRDGRASSATQGGARRHERRATHRRLPARPHPLSRCDHRRAGRGAARAQRLPPAHPRRLHGGAQARQAARAPRRDARQRGRHRLGTGRGARLRLAAARGHAGAPDRPGRRARHLLPAPPRPARLQDRAAHRADPGAAGRDRADGAAQLPALGDRLPRLRVRLCDRGARVARALGGPVRRLRQQRAGDHRSVHRLGAGQVGADEPAHAAPPPRLRGLGTRALVGAPGAIPAAVGRRQPARRLAHHAGAVLPPPAPAGEGREAPSAGDHDPQVAAAPSAGDFSHRAPLGVAVLPRARRAAHRRGQGPAARAVHRQDLLRPQEPRHSRGQRARRDQPRRAPVSLPAGPDRGRARPLSQPARSPLGAGGAAQHGRARAHDAAPAADPAARSGLRLRRPARAGVDRRGLSGGPHERAEPHHPHGAGRLGVGEPEPRQGAGRAL</sequence>